<dbReference type="Proteomes" id="UP001139646">
    <property type="component" value="Unassembled WGS sequence"/>
</dbReference>
<evidence type="ECO:0000313" key="2">
    <source>
        <dbReference type="Proteomes" id="UP001139646"/>
    </source>
</evidence>
<gene>
    <name evidence="1" type="ORF">L3081_20980</name>
</gene>
<evidence type="ECO:0008006" key="3">
    <source>
        <dbReference type="Google" id="ProtNLM"/>
    </source>
</evidence>
<evidence type="ECO:0000313" key="1">
    <source>
        <dbReference type="EMBL" id="MCI2285405.1"/>
    </source>
</evidence>
<dbReference type="EMBL" id="JAKKSL010000005">
    <property type="protein sequence ID" value="MCI2285405.1"/>
    <property type="molecule type" value="Genomic_DNA"/>
</dbReference>
<reference evidence="1" key="1">
    <citation type="submission" date="2022-01" db="EMBL/GenBank/DDBJ databases">
        <title>Colwellia maritima, isolated from seawater.</title>
        <authorList>
            <person name="Kristyanto S."/>
            <person name="Jung J."/>
            <person name="Jeon C.O."/>
        </authorList>
    </citation>
    <scope>NUCLEOTIDE SEQUENCE</scope>
    <source>
        <strain evidence="1">MSW7</strain>
    </source>
</reference>
<proteinExistence type="predicted"/>
<name>A0ABS9X5P1_9GAMM</name>
<protein>
    <recommendedName>
        <fullName evidence="3">PKD domain-containing protein</fullName>
    </recommendedName>
</protein>
<dbReference type="Gene3D" id="2.60.40.10">
    <property type="entry name" value="Immunoglobulins"/>
    <property type="match status" value="1"/>
</dbReference>
<organism evidence="1 2">
    <name type="scientific">Colwellia maritima</name>
    <dbReference type="NCBI Taxonomy" id="2912588"/>
    <lineage>
        <taxon>Bacteria</taxon>
        <taxon>Pseudomonadati</taxon>
        <taxon>Pseudomonadota</taxon>
        <taxon>Gammaproteobacteria</taxon>
        <taxon>Alteromonadales</taxon>
        <taxon>Colwelliaceae</taxon>
        <taxon>Colwellia</taxon>
    </lineage>
</organism>
<accession>A0ABS9X5P1</accession>
<keyword evidence="2" id="KW-1185">Reference proteome</keyword>
<dbReference type="InterPro" id="IPR013783">
    <property type="entry name" value="Ig-like_fold"/>
</dbReference>
<sequence>MVTCIWSGPEGVTFADKSSGVTTATFAATGKYVLSLTSGDGELTSTDKVTIIISPTLPVQEETNSSGGSMAYSLFLLTILSIRRLFKN</sequence>
<comment type="caution">
    <text evidence="1">The sequence shown here is derived from an EMBL/GenBank/DDBJ whole genome shotgun (WGS) entry which is preliminary data.</text>
</comment>